<name>A0A0A8ZHD3_ARUDO</name>
<accession>A0A0A8ZHD3</accession>
<sequence>MPTPLVSHSGSKVLLKSGSTKTGVCESFSLISLKFDLTVSFH</sequence>
<proteinExistence type="predicted"/>
<reference evidence="1" key="2">
    <citation type="journal article" date="2015" name="Data Brief">
        <title>Shoot transcriptome of the giant reed, Arundo donax.</title>
        <authorList>
            <person name="Barrero R.A."/>
            <person name="Guerrero F.D."/>
            <person name="Moolhuijzen P."/>
            <person name="Goolsby J.A."/>
            <person name="Tidwell J."/>
            <person name="Bellgard S.E."/>
            <person name="Bellgard M.I."/>
        </authorList>
    </citation>
    <scope>NUCLEOTIDE SEQUENCE</scope>
    <source>
        <tissue evidence="1">Shoot tissue taken approximately 20 cm above the soil surface</tissue>
    </source>
</reference>
<protein>
    <submittedName>
        <fullName evidence="1">Uncharacterized protein</fullName>
    </submittedName>
</protein>
<evidence type="ECO:0000313" key="1">
    <source>
        <dbReference type="EMBL" id="JAD37083.1"/>
    </source>
</evidence>
<dbReference type="AlphaFoldDB" id="A0A0A8ZHD3"/>
<organism evidence="1">
    <name type="scientific">Arundo donax</name>
    <name type="common">Giant reed</name>
    <name type="synonym">Donax arundinaceus</name>
    <dbReference type="NCBI Taxonomy" id="35708"/>
    <lineage>
        <taxon>Eukaryota</taxon>
        <taxon>Viridiplantae</taxon>
        <taxon>Streptophyta</taxon>
        <taxon>Embryophyta</taxon>
        <taxon>Tracheophyta</taxon>
        <taxon>Spermatophyta</taxon>
        <taxon>Magnoliopsida</taxon>
        <taxon>Liliopsida</taxon>
        <taxon>Poales</taxon>
        <taxon>Poaceae</taxon>
        <taxon>PACMAD clade</taxon>
        <taxon>Arundinoideae</taxon>
        <taxon>Arundineae</taxon>
        <taxon>Arundo</taxon>
    </lineage>
</organism>
<dbReference type="EMBL" id="GBRH01260812">
    <property type="protein sequence ID" value="JAD37083.1"/>
    <property type="molecule type" value="Transcribed_RNA"/>
</dbReference>
<reference evidence="1" key="1">
    <citation type="submission" date="2014-09" db="EMBL/GenBank/DDBJ databases">
        <authorList>
            <person name="Magalhaes I.L.F."/>
            <person name="Oliveira U."/>
            <person name="Santos F.R."/>
            <person name="Vidigal T.H.D.A."/>
            <person name="Brescovit A.D."/>
            <person name="Santos A.J."/>
        </authorList>
    </citation>
    <scope>NUCLEOTIDE SEQUENCE</scope>
    <source>
        <tissue evidence="1">Shoot tissue taken approximately 20 cm above the soil surface</tissue>
    </source>
</reference>